<protein>
    <submittedName>
        <fullName evidence="1">Uncharacterized protein</fullName>
    </submittedName>
</protein>
<evidence type="ECO:0000313" key="2">
    <source>
        <dbReference type="Proteomes" id="UP000295506"/>
    </source>
</evidence>
<reference evidence="1 2" key="1">
    <citation type="submission" date="2019-03" db="EMBL/GenBank/DDBJ databases">
        <title>Genomic Encyclopedia of Type Strains, Phase IV (KMG-IV): sequencing the most valuable type-strain genomes for metagenomic binning, comparative biology and taxonomic classification.</title>
        <authorList>
            <person name="Goeker M."/>
        </authorList>
    </citation>
    <scope>NUCLEOTIDE SEQUENCE [LARGE SCALE GENOMIC DNA]</scope>
    <source>
        <strain evidence="1 2">DSM 101483</strain>
    </source>
</reference>
<accession>A0AA94PX26</accession>
<dbReference type="AlphaFoldDB" id="A0AA94PX26"/>
<comment type="caution">
    <text evidence="1">The sequence shown here is derived from an EMBL/GenBank/DDBJ whole genome shotgun (WGS) entry which is preliminary data.</text>
</comment>
<dbReference type="EMBL" id="SOBK01000002">
    <property type="protein sequence ID" value="TDT90782.1"/>
    <property type="molecule type" value="Genomic_DNA"/>
</dbReference>
<evidence type="ECO:0000313" key="1">
    <source>
        <dbReference type="EMBL" id="TDT90782.1"/>
    </source>
</evidence>
<gene>
    <name evidence="1" type="ORF">EDC59_102212</name>
</gene>
<organism evidence="1 2">
    <name type="scientific">Pseudodesulfovibrio indicus</name>
    <dbReference type="NCBI Taxonomy" id="1716143"/>
    <lineage>
        <taxon>Bacteria</taxon>
        <taxon>Pseudomonadati</taxon>
        <taxon>Thermodesulfobacteriota</taxon>
        <taxon>Desulfovibrionia</taxon>
        <taxon>Desulfovibrionales</taxon>
        <taxon>Desulfovibrionaceae</taxon>
    </lineage>
</organism>
<name>A0AA94PX26_9BACT</name>
<sequence length="92" mass="10524">MPVYLVTYDLNSPGQNHAKVLEKIKSFGDWRRLSESSYAVLSTISAKSIYDGLEPLIDKNDRLLVIPMHKPYWGYHDKGVIDWLSNHLSTCS</sequence>
<proteinExistence type="predicted"/>
<dbReference type="Proteomes" id="UP000295506">
    <property type="component" value="Unassembled WGS sequence"/>
</dbReference>